<dbReference type="KEGG" id="bco:Bcell_2406"/>
<dbReference type="HOGENOM" id="CLU_1575352_0_0_9"/>
<reference evidence="1 2" key="1">
    <citation type="submission" date="2010-12" db="EMBL/GenBank/DDBJ databases">
        <title>Complete sequence of Bacillus cellulosilyticus DSM 2522.</title>
        <authorList>
            <consortium name="US DOE Joint Genome Institute"/>
            <person name="Lucas S."/>
            <person name="Copeland A."/>
            <person name="Lapidus A."/>
            <person name="Cheng J.-F."/>
            <person name="Bruce D."/>
            <person name="Goodwin L."/>
            <person name="Pitluck S."/>
            <person name="Chertkov O."/>
            <person name="Detter J.C."/>
            <person name="Han C."/>
            <person name="Tapia R."/>
            <person name="Land M."/>
            <person name="Hauser L."/>
            <person name="Jeffries C."/>
            <person name="Kyrpides N."/>
            <person name="Ivanova N."/>
            <person name="Mikhailova N."/>
            <person name="Brumm P."/>
            <person name="Mead D."/>
            <person name="Woyke T."/>
        </authorList>
    </citation>
    <scope>NUCLEOTIDE SEQUENCE [LARGE SCALE GENOMIC DNA]</scope>
    <source>
        <strain evidence="2">ATCC 21833 / DSM 2522 / FERM P-1141 / JCM 9156 / N-4</strain>
    </source>
</reference>
<proteinExistence type="predicted"/>
<dbReference type="AlphaFoldDB" id="E6TS10"/>
<sequence>MTVKIFVSFHIESTFDPDFKYKHFDPEKVTKLLNIIPVQSQIFDPSFSGNTLEKIPKNNYTSSWIYSVKGICDEDESFDIVLQELYKETIVSLFTENNKHHIRKIMNDYDACCFLRISSFGLGDYITVTRIPTEVLKCVKDVSAKVEVLTHSKDVEYYNIYRAQKLYHK</sequence>
<dbReference type="EMBL" id="CP002394">
    <property type="protein sequence ID" value="ADU30664.1"/>
    <property type="molecule type" value="Genomic_DNA"/>
</dbReference>
<organism evidence="1 2">
    <name type="scientific">Evansella cellulosilytica (strain ATCC 21833 / DSM 2522 / FERM P-1141 / JCM 9156 / N-4)</name>
    <name type="common">Bacillus cellulosilyticus</name>
    <dbReference type="NCBI Taxonomy" id="649639"/>
    <lineage>
        <taxon>Bacteria</taxon>
        <taxon>Bacillati</taxon>
        <taxon>Bacillota</taxon>
        <taxon>Bacilli</taxon>
        <taxon>Bacillales</taxon>
        <taxon>Bacillaceae</taxon>
        <taxon>Evansella</taxon>
    </lineage>
</organism>
<dbReference type="InterPro" id="IPR025459">
    <property type="entry name" value="DUF4279"/>
</dbReference>
<accession>E6TS10</accession>
<protein>
    <recommendedName>
        <fullName evidence="3">DUF4279 domain-containing protein</fullName>
    </recommendedName>
</protein>
<name>E6TS10_EVAC2</name>
<evidence type="ECO:0008006" key="3">
    <source>
        <dbReference type="Google" id="ProtNLM"/>
    </source>
</evidence>
<evidence type="ECO:0000313" key="1">
    <source>
        <dbReference type="EMBL" id="ADU30664.1"/>
    </source>
</evidence>
<keyword evidence="2" id="KW-1185">Reference proteome</keyword>
<gene>
    <name evidence="1" type="ordered locus">Bcell_2406</name>
</gene>
<evidence type="ECO:0000313" key="2">
    <source>
        <dbReference type="Proteomes" id="UP000001401"/>
    </source>
</evidence>
<dbReference type="Proteomes" id="UP000001401">
    <property type="component" value="Chromosome"/>
</dbReference>
<dbReference type="Pfam" id="PF14106">
    <property type="entry name" value="DUF4279"/>
    <property type="match status" value="1"/>
</dbReference>
<dbReference type="eggNOG" id="ENOG5030EPR">
    <property type="taxonomic scope" value="Bacteria"/>
</dbReference>
<dbReference type="RefSeq" id="WP_013488998.1">
    <property type="nucleotide sequence ID" value="NC_014829.1"/>
</dbReference>
<dbReference type="OrthoDB" id="9886632at2"/>